<dbReference type="Gene3D" id="3.30.160.60">
    <property type="entry name" value="Classic Zinc Finger"/>
    <property type="match status" value="2"/>
</dbReference>
<keyword evidence="1" id="KW-0862">Zinc</keyword>
<name>A0A8C5ALZ4_GADMO</name>
<keyword evidence="1" id="KW-0479">Metal-binding</keyword>
<feature type="region of interest" description="Disordered" evidence="2">
    <location>
        <begin position="136"/>
        <end position="218"/>
    </location>
</feature>
<keyword evidence="1" id="KW-0863">Zinc-finger</keyword>
<dbReference type="OrthoDB" id="8922241at2759"/>
<keyword evidence="6" id="KW-1185">Reference proteome</keyword>
<evidence type="ECO:0000256" key="1">
    <source>
        <dbReference type="PROSITE-ProRule" id="PRU00042"/>
    </source>
</evidence>
<dbReference type="GO" id="GO:0008270">
    <property type="term" value="F:zinc ion binding"/>
    <property type="evidence" value="ECO:0007669"/>
    <property type="project" value="UniProtKB-KW"/>
</dbReference>
<dbReference type="PANTHER" id="PTHR46105:SF6">
    <property type="entry name" value="ZINC FINGER AND BTB DOMAIN-CONTAINING PROTEIN 7A"/>
    <property type="match status" value="1"/>
</dbReference>
<dbReference type="SMART" id="SM00355">
    <property type="entry name" value="ZnF_C2H2"/>
    <property type="match status" value="3"/>
</dbReference>
<dbReference type="Proteomes" id="UP000694546">
    <property type="component" value="Chromosome 11"/>
</dbReference>
<evidence type="ECO:0000313" key="6">
    <source>
        <dbReference type="Proteomes" id="UP000694546"/>
    </source>
</evidence>
<dbReference type="PROSITE" id="PS50097">
    <property type="entry name" value="BTB"/>
    <property type="match status" value="1"/>
</dbReference>
<dbReference type="InterPro" id="IPR036236">
    <property type="entry name" value="Znf_C2H2_sf"/>
</dbReference>
<dbReference type="OMA" id="VQHEPQS"/>
<reference evidence="5" key="1">
    <citation type="submission" date="2025-08" db="UniProtKB">
        <authorList>
            <consortium name="Ensembl"/>
        </authorList>
    </citation>
    <scope>IDENTIFICATION</scope>
</reference>
<dbReference type="GO" id="GO:0005634">
    <property type="term" value="C:nucleus"/>
    <property type="evidence" value="ECO:0007669"/>
    <property type="project" value="UniProtKB-SubCell"/>
</dbReference>
<feature type="domain" description="C2H2-type" evidence="4">
    <location>
        <begin position="369"/>
        <end position="396"/>
    </location>
</feature>
<dbReference type="PROSITE" id="PS50157">
    <property type="entry name" value="ZINC_FINGER_C2H2_2"/>
    <property type="match status" value="2"/>
</dbReference>
<sequence>MIRLEPPHPSPLLVRADALRHAGSLCDVVFSLEGQTFGAHCLVLACTSPTLAPRLLQGGPADRPLRCTLDFCSPRTFQQVLDYSYGQALAVPPADLGPLRTAAGLLGMRPLEEQCRGLLGSLDYRAAEVRRALEELEESRAGPGRRREGPPCRGETGRGDSSAEGETGREEEEESSCPPTSSPPPPSDTPQGQTSVVLSRKRALPSSPPAGPYARDSVIRASSPCSPRASVTSNPAWASANHWHHVTLRLMAQRYSDLVAERQHPFSQGPQSGLLAQRAPDFANVQSQRPPDLEDLVRRDLKRMGAASDGSESRYLKRIPGAQHVFVNPHHASLLTERCTAFSGEAYHRYRTGGEGGGLSPPQPGAKPFQCLRCPKRFSLKHQLDTHHRVHTGEKPFECRLCGQRSRDYSAMIKHLRTHGGAGPYQCTACSDYCSSLAAMQKHVERHAPQDFPPDWTIRRTYLYTSHV</sequence>
<dbReference type="SUPFAM" id="SSF57667">
    <property type="entry name" value="beta-beta-alpha zinc fingers"/>
    <property type="match status" value="2"/>
</dbReference>
<dbReference type="InterPro" id="IPR011333">
    <property type="entry name" value="SKP1/BTB/POZ_sf"/>
</dbReference>
<dbReference type="PANTHER" id="PTHR46105">
    <property type="entry name" value="AGAP004733-PA"/>
    <property type="match status" value="1"/>
</dbReference>
<dbReference type="PROSITE" id="PS00028">
    <property type="entry name" value="ZINC_FINGER_C2H2_1"/>
    <property type="match status" value="2"/>
</dbReference>
<feature type="compositionally biased region" description="Basic and acidic residues" evidence="2">
    <location>
        <begin position="136"/>
        <end position="158"/>
    </location>
</feature>
<reference evidence="5" key="2">
    <citation type="submission" date="2025-09" db="UniProtKB">
        <authorList>
            <consortium name="Ensembl"/>
        </authorList>
    </citation>
    <scope>IDENTIFICATION</scope>
</reference>
<evidence type="ECO:0008006" key="7">
    <source>
        <dbReference type="Google" id="ProtNLM"/>
    </source>
</evidence>
<dbReference type="Pfam" id="PF00651">
    <property type="entry name" value="BTB"/>
    <property type="match status" value="1"/>
</dbReference>
<evidence type="ECO:0000259" key="3">
    <source>
        <dbReference type="PROSITE" id="PS50097"/>
    </source>
</evidence>
<evidence type="ECO:0000259" key="4">
    <source>
        <dbReference type="PROSITE" id="PS50157"/>
    </source>
</evidence>
<organism evidence="5 6">
    <name type="scientific">Gadus morhua</name>
    <name type="common">Atlantic cod</name>
    <dbReference type="NCBI Taxonomy" id="8049"/>
    <lineage>
        <taxon>Eukaryota</taxon>
        <taxon>Metazoa</taxon>
        <taxon>Chordata</taxon>
        <taxon>Craniata</taxon>
        <taxon>Vertebrata</taxon>
        <taxon>Euteleostomi</taxon>
        <taxon>Actinopterygii</taxon>
        <taxon>Neopterygii</taxon>
        <taxon>Teleostei</taxon>
        <taxon>Neoteleostei</taxon>
        <taxon>Acanthomorphata</taxon>
        <taxon>Zeiogadaria</taxon>
        <taxon>Gadariae</taxon>
        <taxon>Gadiformes</taxon>
        <taxon>Gadoidei</taxon>
        <taxon>Gadidae</taxon>
        <taxon>Gadus</taxon>
    </lineage>
</organism>
<dbReference type="GO" id="GO:0010468">
    <property type="term" value="P:regulation of gene expression"/>
    <property type="evidence" value="ECO:0007669"/>
    <property type="project" value="TreeGrafter"/>
</dbReference>
<dbReference type="SUPFAM" id="SSF54695">
    <property type="entry name" value="POZ domain"/>
    <property type="match status" value="1"/>
</dbReference>
<dbReference type="InterPro" id="IPR013087">
    <property type="entry name" value="Znf_C2H2_type"/>
</dbReference>
<feature type="domain" description="C2H2-type" evidence="4">
    <location>
        <begin position="397"/>
        <end position="424"/>
    </location>
</feature>
<dbReference type="GeneTree" id="ENSGT00940000154616"/>
<dbReference type="InterPro" id="IPR050457">
    <property type="entry name" value="ZnFinger_BTB_dom_contain"/>
</dbReference>
<accession>A0A8C5ALZ4</accession>
<dbReference type="RefSeq" id="XP_030225261.1">
    <property type="nucleotide sequence ID" value="XM_030369401.1"/>
</dbReference>
<evidence type="ECO:0000256" key="2">
    <source>
        <dbReference type="SAM" id="MobiDB-lite"/>
    </source>
</evidence>
<dbReference type="SMART" id="SM00225">
    <property type="entry name" value="BTB"/>
    <property type="match status" value="1"/>
</dbReference>
<feature type="domain" description="BTB" evidence="3">
    <location>
        <begin position="26"/>
        <end position="93"/>
    </location>
</feature>
<evidence type="ECO:0000313" key="5">
    <source>
        <dbReference type="Ensembl" id="ENSGMOP00000032594.1"/>
    </source>
</evidence>
<proteinExistence type="predicted"/>
<protein>
    <recommendedName>
        <fullName evidence="7">Zinc finger and BTB domain-containing protein 32</fullName>
    </recommendedName>
</protein>
<dbReference type="Gene3D" id="3.30.710.10">
    <property type="entry name" value="Potassium Channel Kv1.1, Chain A"/>
    <property type="match status" value="1"/>
</dbReference>
<dbReference type="InterPro" id="IPR000210">
    <property type="entry name" value="BTB/POZ_dom"/>
</dbReference>
<dbReference type="GeneID" id="115553269"/>
<dbReference type="AlphaFoldDB" id="A0A8C5ALZ4"/>
<dbReference type="Ensembl" id="ENSGMOT00000070104.1">
    <property type="protein sequence ID" value="ENSGMOP00000032594.1"/>
    <property type="gene ID" value="ENSGMOG00000037092.1"/>
</dbReference>
<gene>
    <name evidence="5" type="primary">zbtb32</name>
</gene>